<name>A0A2Z6MNS4_TRISU</name>
<evidence type="ECO:0000313" key="1">
    <source>
        <dbReference type="EMBL" id="GAU31363.1"/>
    </source>
</evidence>
<reference evidence="2" key="1">
    <citation type="journal article" date="2017" name="Front. Plant Sci.">
        <title>Climate Clever Clovers: New Paradigm to Reduce the Environmental Footprint of Ruminants by Breeding Low Methanogenic Forages Utilizing Haplotype Variation.</title>
        <authorList>
            <person name="Kaur P."/>
            <person name="Appels R."/>
            <person name="Bayer P.E."/>
            <person name="Keeble-Gagnere G."/>
            <person name="Wang J."/>
            <person name="Hirakawa H."/>
            <person name="Shirasawa K."/>
            <person name="Vercoe P."/>
            <person name="Stefanova K."/>
            <person name="Durmic Z."/>
            <person name="Nichols P."/>
            <person name="Revell C."/>
            <person name="Isobe S.N."/>
            <person name="Edwards D."/>
            <person name="Erskine W."/>
        </authorList>
    </citation>
    <scope>NUCLEOTIDE SEQUENCE [LARGE SCALE GENOMIC DNA]</scope>
    <source>
        <strain evidence="2">cv. Daliak</strain>
    </source>
</reference>
<organism evidence="1 2">
    <name type="scientific">Trifolium subterraneum</name>
    <name type="common">Subterranean clover</name>
    <dbReference type="NCBI Taxonomy" id="3900"/>
    <lineage>
        <taxon>Eukaryota</taxon>
        <taxon>Viridiplantae</taxon>
        <taxon>Streptophyta</taxon>
        <taxon>Embryophyta</taxon>
        <taxon>Tracheophyta</taxon>
        <taxon>Spermatophyta</taxon>
        <taxon>Magnoliopsida</taxon>
        <taxon>eudicotyledons</taxon>
        <taxon>Gunneridae</taxon>
        <taxon>Pentapetalae</taxon>
        <taxon>rosids</taxon>
        <taxon>fabids</taxon>
        <taxon>Fabales</taxon>
        <taxon>Fabaceae</taxon>
        <taxon>Papilionoideae</taxon>
        <taxon>50 kb inversion clade</taxon>
        <taxon>NPAAA clade</taxon>
        <taxon>Hologalegina</taxon>
        <taxon>IRL clade</taxon>
        <taxon>Trifolieae</taxon>
        <taxon>Trifolium</taxon>
    </lineage>
</organism>
<dbReference type="AlphaFoldDB" id="A0A2Z6MNS4"/>
<proteinExistence type="predicted"/>
<dbReference type="Gene3D" id="3.60.10.10">
    <property type="entry name" value="Endonuclease/exonuclease/phosphatase"/>
    <property type="match status" value="1"/>
</dbReference>
<sequence length="294" mass="34222">MESWLLTVVYASPRENERSDTWIKLLDISRTIQESWLMMGDFNEIMSIDEKKGGAPVDIRRCSVFSDWINDCNLLEVHTIGTKFTWRGPKWNGHDRGFKKLDRVLCNVAWRLKLHEGLAKVIPRGQSDHHPLVVLFEGMPVNGGNRLFRFEAAWITHADFNRMLMYNWGGNYDLIHTLSNLTIQLKEWNRETFGNTFKRKKEILSRLGYSPLYFVCFLQNLVDGEKSDSFNPTRARTWRELPGTVSLQPHSARTWLENPELSDLLSLLARSARLWLEKPELSDLLLLLARCFLA</sequence>
<protein>
    <recommendedName>
        <fullName evidence="3">Endonuclease/exonuclease/phosphatase domain-containing protein</fullName>
    </recommendedName>
</protein>
<dbReference type="EMBL" id="DF973453">
    <property type="protein sequence ID" value="GAU31363.1"/>
    <property type="molecule type" value="Genomic_DNA"/>
</dbReference>
<keyword evidence="2" id="KW-1185">Reference proteome</keyword>
<dbReference type="InterPro" id="IPR036691">
    <property type="entry name" value="Endo/exonu/phosph_ase_sf"/>
</dbReference>
<accession>A0A2Z6MNS4</accession>
<dbReference type="Proteomes" id="UP000242715">
    <property type="component" value="Unassembled WGS sequence"/>
</dbReference>
<dbReference type="SUPFAM" id="SSF56219">
    <property type="entry name" value="DNase I-like"/>
    <property type="match status" value="1"/>
</dbReference>
<dbReference type="OrthoDB" id="1433961at2759"/>
<evidence type="ECO:0000313" key="2">
    <source>
        <dbReference type="Proteomes" id="UP000242715"/>
    </source>
</evidence>
<gene>
    <name evidence="1" type="ORF">TSUD_19080</name>
</gene>
<dbReference type="PANTHER" id="PTHR33710">
    <property type="entry name" value="BNAC02G09200D PROTEIN"/>
    <property type="match status" value="1"/>
</dbReference>
<dbReference type="PANTHER" id="PTHR33710:SF13">
    <property type="entry name" value="ENDONUCLEASE_EXONUCLEASE_PHOSPHATASE FAMILY PROTEIN"/>
    <property type="match status" value="1"/>
</dbReference>
<evidence type="ECO:0008006" key="3">
    <source>
        <dbReference type="Google" id="ProtNLM"/>
    </source>
</evidence>